<dbReference type="KEGG" id="fcz:IMF26_07830"/>
<feature type="transmembrane region" description="Helical" evidence="1">
    <location>
        <begin position="12"/>
        <end position="34"/>
    </location>
</feature>
<proteinExistence type="predicted"/>
<dbReference type="EMBL" id="CP062796">
    <property type="protein sequence ID" value="QUL97975.1"/>
    <property type="molecule type" value="Genomic_DNA"/>
</dbReference>
<name>A0AAT9LA84_9FIRM</name>
<keyword evidence="1" id="KW-1133">Transmembrane helix</keyword>
<organism evidence="2">
    <name type="scientific">Candidatus Fermentithermobacillus carboniphilus</name>
    <dbReference type="NCBI Taxonomy" id="3085328"/>
    <lineage>
        <taxon>Bacteria</taxon>
        <taxon>Bacillati</taxon>
        <taxon>Bacillota</taxon>
        <taxon>Candidatus Fermentithermobacillia</taxon>
        <taxon>Candidatus Fermentithermobacillales</taxon>
        <taxon>Candidatus Fermentithermobacillaceae</taxon>
        <taxon>Candidatus Fermentithermobacillus</taxon>
    </lineage>
</organism>
<reference evidence="2" key="2">
    <citation type="journal article" date="2023" name="Biology">
        <title>Prokaryotic Life Associated with Coal-Fire Gas Vents Revealed by Metagenomics.</title>
        <authorList>
            <person name="Kadnikov V.V."/>
            <person name="Mardanov A.V."/>
            <person name="Beletsky A.V."/>
            <person name="Karnachuk O.V."/>
            <person name="Ravin N.V."/>
        </authorList>
    </citation>
    <scope>NUCLEOTIDE SEQUENCE</scope>
    <source>
        <strain evidence="2">Bu02</strain>
    </source>
</reference>
<keyword evidence="1" id="KW-0472">Membrane</keyword>
<dbReference type="AlphaFoldDB" id="A0AAT9LA84"/>
<keyword evidence="1" id="KW-0812">Transmembrane</keyword>
<gene>
    <name evidence="2" type="ORF">IMF26_07830</name>
</gene>
<feature type="transmembrane region" description="Helical" evidence="1">
    <location>
        <begin position="40"/>
        <end position="56"/>
    </location>
</feature>
<reference evidence="2" key="1">
    <citation type="submission" date="2020-10" db="EMBL/GenBank/DDBJ databases">
        <authorList>
            <person name="Kadnikov V."/>
            <person name="Beletsky A.V."/>
            <person name="Mardanov A.V."/>
            <person name="Karnachuk O.V."/>
            <person name="Ravin N.V."/>
        </authorList>
    </citation>
    <scope>NUCLEOTIDE SEQUENCE</scope>
    <source>
        <strain evidence="2">Bu02</strain>
    </source>
</reference>
<evidence type="ECO:0000313" key="2">
    <source>
        <dbReference type="EMBL" id="QUL97975.1"/>
    </source>
</evidence>
<sequence length="62" mass="6877">MVVKRWVVCQIVKPTNCFLLAVAIGSINLAASVWIDDYSSGVHILLAVVVLHLARYRRGKRG</sequence>
<accession>A0AAT9LA84</accession>
<protein>
    <submittedName>
        <fullName evidence="2">Uncharacterized protein</fullName>
    </submittedName>
</protein>
<evidence type="ECO:0000256" key="1">
    <source>
        <dbReference type="SAM" id="Phobius"/>
    </source>
</evidence>